<protein>
    <submittedName>
        <fullName evidence="4">Carbohydrate porin</fullName>
    </submittedName>
</protein>
<dbReference type="PANTHER" id="PTHR37944:SF1">
    <property type="entry name" value="PORIN B"/>
    <property type="match status" value="1"/>
</dbReference>
<dbReference type="KEGG" id="hgn:E6W36_06495"/>
<dbReference type="InterPro" id="IPR052932">
    <property type="entry name" value="OprB_Porin"/>
</dbReference>
<dbReference type="InterPro" id="IPR038673">
    <property type="entry name" value="OprB_sf"/>
</dbReference>
<name>A0A4D7C7Q5_9SPHN</name>
<dbReference type="Gene3D" id="2.40.160.180">
    <property type="entry name" value="Carbohydrate-selective porin OprB"/>
    <property type="match status" value="1"/>
</dbReference>
<keyword evidence="5" id="KW-1185">Reference proteome</keyword>
<sequence length="119" mass="12837">MLALHRAVRSGAGQRPDGVSVARRGNDGGYIRAESRLMSEGNSEDQGLTGFVRLGWADPRFNDFGSFYAGGLVYTGAIPGRNEDQLGLAIAPTPARPVAPSPWRRWTVPASRRTRPISS</sequence>
<evidence type="ECO:0000313" key="4">
    <source>
        <dbReference type="EMBL" id="QCI79328.1"/>
    </source>
</evidence>
<comment type="similarity">
    <text evidence="1 2">Belongs to the OprB family.</text>
</comment>
<dbReference type="GO" id="GO:0008643">
    <property type="term" value="P:carbohydrate transport"/>
    <property type="evidence" value="ECO:0007669"/>
    <property type="project" value="InterPro"/>
</dbReference>
<evidence type="ECO:0000313" key="5">
    <source>
        <dbReference type="Proteomes" id="UP000298714"/>
    </source>
</evidence>
<dbReference type="EMBL" id="CP039704">
    <property type="protein sequence ID" value="QCI79328.1"/>
    <property type="molecule type" value="Genomic_DNA"/>
</dbReference>
<dbReference type="Pfam" id="PF04966">
    <property type="entry name" value="OprB"/>
    <property type="match status" value="1"/>
</dbReference>
<proteinExistence type="inferred from homology"/>
<reference evidence="5" key="1">
    <citation type="submission" date="2019-04" db="EMBL/GenBank/DDBJ databases">
        <title>Complete genome sequence of Sphingomonas sp. W1-2-3.</title>
        <authorList>
            <person name="Im W.T."/>
        </authorList>
    </citation>
    <scope>NUCLEOTIDE SEQUENCE [LARGE SCALE GENOMIC DNA]</scope>
    <source>
        <strain evidence="5">W1-2-3</strain>
    </source>
</reference>
<gene>
    <name evidence="4" type="ORF">E6W36_06495</name>
</gene>
<organism evidence="4 5">
    <name type="scientific">Hankyongella ginsenosidimutans</name>
    <dbReference type="NCBI Taxonomy" id="1763828"/>
    <lineage>
        <taxon>Bacteria</taxon>
        <taxon>Pseudomonadati</taxon>
        <taxon>Pseudomonadota</taxon>
        <taxon>Alphaproteobacteria</taxon>
        <taxon>Sphingomonadales</taxon>
        <taxon>Sphingomonadaceae</taxon>
        <taxon>Hankyongella</taxon>
    </lineage>
</organism>
<evidence type="ECO:0000256" key="2">
    <source>
        <dbReference type="RuleBase" id="RU363072"/>
    </source>
</evidence>
<feature type="region of interest" description="Disordered" evidence="3">
    <location>
        <begin position="1"/>
        <end position="26"/>
    </location>
</feature>
<dbReference type="GO" id="GO:0015288">
    <property type="term" value="F:porin activity"/>
    <property type="evidence" value="ECO:0007669"/>
    <property type="project" value="InterPro"/>
</dbReference>
<dbReference type="GO" id="GO:0016020">
    <property type="term" value="C:membrane"/>
    <property type="evidence" value="ECO:0007669"/>
    <property type="project" value="InterPro"/>
</dbReference>
<evidence type="ECO:0000256" key="1">
    <source>
        <dbReference type="ARBA" id="ARBA00008769"/>
    </source>
</evidence>
<dbReference type="PANTHER" id="PTHR37944">
    <property type="entry name" value="PORIN B"/>
    <property type="match status" value="1"/>
</dbReference>
<dbReference type="AlphaFoldDB" id="A0A4D7C7Q5"/>
<accession>A0A4D7C7Q5</accession>
<dbReference type="Proteomes" id="UP000298714">
    <property type="component" value="Chromosome"/>
</dbReference>
<dbReference type="InterPro" id="IPR007049">
    <property type="entry name" value="Carb-sel_porin_OprB"/>
</dbReference>
<evidence type="ECO:0000256" key="3">
    <source>
        <dbReference type="SAM" id="MobiDB-lite"/>
    </source>
</evidence>